<dbReference type="STRING" id="416450.A0A1V6PQV8"/>
<dbReference type="InterPro" id="IPR053214">
    <property type="entry name" value="LysM12-like"/>
</dbReference>
<evidence type="ECO:0000313" key="6">
    <source>
        <dbReference type="EMBL" id="OQD79117.1"/>
    </source>
</evidence>
<keyword evidence="1" id="KW-0147">Chitin-binding</keyword>
<evidence type="ECO:0000256" key="1">
    <source>
        <dbReference type="ARBA" id="ARBA00022669"/>
    </source>
</evidence>
<dbReference type="Proteomes" id="UP000191672">
    <property type="component" value="Unassembled WGS sequence"/>
</dbReference>
<keyword evidence="4" id="KW-0732">Signal</keyword>
<evidence type="ECO:0000256" key="4">
    <source>
        <dbReference type="SAM" id="SignalP"/>
    </source>
</evidence>
<evidence type="ECO:0000259" key="5">
    <source>
        <dbReference type="PROSITE" id="PS51782"/>
    </source>
</evidence>
<dbReference type="InterPro" id="IPR057277">
    <property type="entry name" value="LysM_C"/>
</dbReference>
<accession>A0A1V6PQV8</accession>
<evidence type="ECO:0000256" key="2">
    <source>
        <dbReference type="ARBA" id="ARBA00023026"/>
    </source>
</evidence>
<organism evidence="6 7">
    <name type="scientific">Penicillium antarcticum</name>
    <dbReference type="NCBI Taxonomy" id="416450"/>
    <lineage>
        <taxon>Eukaryota</taxon>
        <taxon>Fungi</taxon>
        <taxon>Dikarya</taxon>
        <taxon>Ascomycota</taxon>
        <taxon>Pezizomycotina</taxon>
        <taxon>Eurotiomycetes</taxon>
        <taxon>Eurotiomycetidae</taxon>
        <taxon>Eurotiales</taxon>
        <taxon>Aspergillaceae</taxon>
        <taxon>Penicillium</taxon>
    </lineage>
</organism>
<dbReference type="CDD" id="cd00035">
    <property type="entry name" value="ChtBD1"/>
    <property type="match status" value="1"/>
</dbReference>
<dbReference type="PANTHER" id="PTHR47700:SF2">
    <property type="entry name" value="CHITINASE"/>
    <property type="match status" value="1"/>
</dbReference>
<feature type="domain" description="LysM" evidence="5">
    <location>
        <begin position="39"/>
        <end position="88"/>
    </location>
</feature>
<dbReference type="GO" id="GO:0008061">
    <property type="term" value="F:chitin binding"/>
    <property type="evidence" value="ECO:0007669"/>
    <property type="project" value="UniProtKB-KW"/>
</dbReference>
<evidence type="ECO:0000256" key="3">
    <source>
        <dbReference type="SAM" id="MobiDB-lite"/>
    </source>
</evidence>
<evidence type="ECO:0000313" key="7">
    <source>
        <dbReference type="Proteomes" id="UP000191672"/>
    </source>
</evidence>
<name>A0A1V6PQV8_9EURO</name>
<dbReference type="SMART" id="SM00257">
    <property type="entry name" value="LysM"/>
    <property type="match status" value="1"/>
</dbReference>
<dbReference type="SUPFAM" id="SSF54106">
    <property type="entry name" value="LysM domain"/>
    <property type="match status" value="1"/>
</dbReference>
<dbReference type="PROSITE" id="PS00026">
    <property type="entry name" value="CHIT_BIND_I_1"/>
    <property type="match status" value="1"/>
</dbReference>
<dbReference type="InterPro" id="IPR036779">
    <property type="entry name" value="LysM_dom_sf"/>
</dbReference>
<gene>
    <name evidence="6" type="ORF">PENANT_c061G06986</name>
</gene>
<feature type="region of interest" description="Disordered" evidence="3">
    <location>
        <begin position="149"/>
        <end position="217"/>
    </location>
</feature>
<dbReference type="Pfam" id="PF25139">
    <property type="entry name" value="LysM14_C"/>
    <property type="match status" value="1"/>
</dbReference>
<dbReference type="Gene3D" id="3.10.350.10">
    <property type="entry name" value="LysM domain"/>
    <property type="match status" value="1"/>
</dbReference>
<dbReference type="InterPro" id="IPR018392">
    <property type="entry name" value="LysM"/>
</dbReference>
<dbReference type="SUPFAM" id="SSF57016">
    <property type="entry name" value="Plant lectins/antimicrobial peptides"/>
    <property type="match status" value="1"/>
</dbReference>
<feature type="compositionally biased region" description="Polar residues" evidence="3">
    <location>
        <begin position="149"/>
        <end position="163"/>
    </location>
</feature>
<keyword evidence="7" id="KW-1185">Reference proteome</keyword>
<dbReference type="Pfam" id="PF00187">
    <property type="entry name" value="Chitin_bind_1"/>
    <property type="match status" value="1"/>
</dbReference>
<protein>
    <recommendedName>
        <fullName evidence="5">LysM domain-containing protein</fullName>
    </recommendedName>
</protein>
<dbReference type="Gene3D" id="3.30.60.10">
    <property type="entry name" value="Endochitinase-like"/>
    <property type="match status" value="1"/>
</dbReference>
<sequence length="354" mass="38256">MGNAYLNLFVLCGLFFSYASKVLGATSPVPTQGSDGICYTYTVQGADTCSSIAQQNSLTVADIEAFNKDTWAWLGCDKPLYQGAFICLSAGAAPMPVALPQATCGPQVPGTARPKNFDLVGTLNPCPNRECCSLWGLCGTTPEFCSPSDYSSHTTSAPTQTADQKAAQPVETTQAAKSEPTSTTKTTSTTKKPTTSTTTSKKSPATTKKADKTTKSAVATETDMVPWQLTLYEKKNCQGNYYLLGGYNKGYDQMNLARCLNLNSHLNSDSMGIETFCKFYTEEGLHSTSCDAGTFTKIASWYLKNGFCYTWNLEDCSYKDHKDSFIGDGSNAFGCENHGPRHSPNYASLNCYIL</sequence>
<comment type="caution">
    <text evidence="6">The sequence shown here is derived from an EMBL/GenBank/DDBJ whole genome shotgun (WGS) entry which is preliminary data.</text>
</comment>
<dbReference type="Pfam" id="PF01476">
    <property type="entry name" value="LysM"/>
    <property type="match status" value="1"/>
</dbReference>
<dbReference type="CDD" id="cd00118">
    <property type="entry name" value="LysM"/>
    <property type="match status" value="1"/>
</dbReference>
<feature type="chain" id="PRO_5010727850" description="LysM domain-containing protein" evidence="4">
    <location>
        <begin position="25"/>
        <end position="354"/>
    </location>
</feature>
<feature type="signal peptide" evidence="4">
    <location>
        <begin position="1"/>
        <end position="24"/>
    </location>
</feature>
<dbReference type="InterPro" id="IPR001002">
    <property type="entry name" value="Chitin-bd_1"/>
</dbReference>
<dbReference type="PROSITE" id="PS51782">
    <property type="entry name" value="LYSM"/>
    <property type="match status" value="1"/>
</dbReference>
<proteinExistence type="predicted"/>
<dbReference type="EMBL" id="MDYN01000061">
    <property type="protein sequence ID" value="OQD79117.1"/>
    <property type="molecule type" value="Genomic_DNA"/>
</dbReference>
<reference evidence="7" key="1">
    <citation type="journal article" date="2017" name="Nat. Microbiol.">
        <title>Global analysis of biosynthetic gene clusters reveals vast potential of secondary metabolite production in Penicillium species.</title>
        <authorList>
            <person name="Nielsen J.C."/>
            <person name="Grijseels S."/>
            <person name="Prigent S."/>
            <person name="Ji B."/>
            <person name="Dainat J."/>
            <person name="Nielsen K.F."/>
            <person name="Frisvad J.C."/>
            <person name="Workman M."/>
            <person name="Nielsen J."/>
        </authorList>
    </citation>
    <scope>NUCLEOTIDE SEQUENCE [LARGE SCALE GENOMIC DNA]</scope>
    <source>
        <strain evidence="7">IBT 31811</strain>
    </source>
</reference>
<dbReference type="InterPro" id="IPR036861">
    <property type="entry name" value="Endochitinase-like_sf"/>
</dbReference>
<feature type="compositionally biased region" description="Low complexity" evidence="3">
    <location>
        <begin position="175"/>
        <end position="207"/>
    </location>
</feature>
<dbReference type="AlphaFoldDB" id="A0A1V6PQV8"/>
<dbReference type="InterPro" id="IPR018371">
    <property type="entry name" value="Chitin-binding_1_CS"/>
</dbReference>
<dbReference type="PANTHER" id="PTHR47700">
    <property type="entry name" value="V CHITINASE, PUTATIVE (AFU_ORTHOLOGUE AFUA_6G13720)-RELATED"/>
    <property type="match status" value="1"/>
</dbReference>
<keyword evidence="2" id="KW-0843">Virulence</keyword>